<dbReference type="CDD" id="cd05483">
    <property type="entry name" value="retropepsin_like_bacteria"/>
    <property type="match status" value="1"/>
</dbReference>
<evidence type="ECO:0000313" key="1">
    <source>
        <dbReference type="EMBL" id="MBB5172433.1"/>
    </source>
</evidence>
<gene>
    <name evidence="1" type="ORF">HNQ41_000577</name>
</gene>
<dbReference type="EMBL" id="JACHHB010000002">
    <property type="protein sequence ID" value="MBB5172433.1"/>
    <property type="molecule type" value="Genomic_DNA"/>
</dbReference>
<dbReference type="InterPro" id="IPR021109">
    <property type="entry name" value="Peptidase_aspartic_dom_sf"/>
</dbReference>
<dbReference type="InterPro" id="IPR034122">
    <property type="entry name" value="Retropepsin-like_bacterial"/>
</dbReference>
<reference evidence="1 2" key="1">
    <citation type="submission" date="2020-08" db="EMBL/GenBank/DDBJ databases">
        <title>Genomic Encyclopedia of Type Strains, Phase IV (KMG-IV): sequencing the most valuable type-strain genomes for metagenomic binning, comparative biology and taxonomic classification.</title>
        <authorList>
            <person name="Goeker M."/>
        </authorList>
    </citation>
    <scope>NUCLEOTIDE SEQUENCE [LARGE SCALE GENOMIC DNA]</scope>
    <source>
        <strain evidence="1 2">DSM 24696</strain>
    </source>
</reference>
<protein>
    <submittedName>
        <fullName evidence="1">Putative aspartyl protease</fullName>
    </submittedName>
</protein>
<organism evidence="1 2">
    <name type="scientific">Texcoconibacillus texcoconensis</name>
    <dbReference type="NCBI Taxonomy" id="1095777"/>
    <lineage>
        <taxon>Bacteria</taxon>
        <taxon>Bacillati</taxon>
        <taxon>Bacillota</taxon>
        <taxon>Bacilli</taxon>
        <taxon>Bacillales</taxon>
        <taxon>Bacillaceae</taxon>
        <taxon>Texcoconibacillus</taxon>
    </lineage>
</organism>
<keyword evidence="1" id="KW-0378">Hydrolase</keyword>
<dbReference type="GO" id="GO:0006508">
    <property type="term" value="P:proteolysis"/>
    <property type="evidence" value="ECO:0007669"/>
    <property type="project" value="UniProtKB-KW"/>
</dbReference>
<dbReference type="GO" id="GO:0008233">
    <property type="term" value="F:peptidase activity"/>
    <property type="evidence" value="ECO:0007669"/>
    <property type="project" value="UniProtKB-KW"/>
</dbReference>
<dbReference type="RefSeq" id="WP_184662905.1">
    <property type="nucleotide sequence ID" value="NZ_JACHHB010000002.1"/>
</dbReference>
<dbReference type="Pfam" id="PF13650">
    <property type="entry name" value="Asp_protease_2"/>
    <property type="match status" value="1"/>
</dbReference>
<comment type="caution">
    <text evidence="1">The sequence shown here is derived from an EMBL/GenBank/DDBJ whole genome shotgun (WGS) entry which is preliminary data.</text>
</comment>
<dbReference type="AlphaFoldDB" id="A0A840QM55"/>
<dbReference type="Gene3D" id="2.40.70.10">
    <property type="entry name" value="Acid Proteases"/>
    <property type="match status" value="1"/>
</dbReference>
<accession>A0A840QM55</accession>
<dbReference type="Proteomes" id="UP000551878">
    <property type="component" value="Unassembled WGS sequence"/>
</dbReference>
<keyword evidence="1" id="KW-0645">Protease</keyword>
<name>A0A840QM55_9BACI</name>
<evidence type="ECO:0000313" key="2">
    <source>
        <dbReference type="Proteomes" id="UP000551878"/>
    </source>
</evidence>
<dbReference type="SUPFAM" id="SSF50630">
    <property type="entry name" value="Acid proteases"/>
    <property type="match status" value="1"/>
</dbReference>
<proteinExistence type="predicted"/>
<sequence>MKIDFVDDLLQTSLTIHYQGKTKVIDRMVIDTGAAHSLISSDVVDDIGVFFEPGDRLITMVGVGGEEYSFRKELESAELGSVKFDNINIDFGTLDNEFGINGLIGLDILKQGKFIIDLQSLKLYK</sequence>
<keyword evidence="2" id="KW-1185">Reference proteome</keyword>